<dbReference type="Proteomes" id="UP001501523">
    <property type="component" value="Unassembled WGS sequence"/>
</dbReference>
<dbReference type="InterPro" id="IPR003682">
    <property type="entry name" value="rRNA_ssu_MeTfrase_G"/>
</dbReference>
<evidence type="ECO:0000313" key="7">
    <source>
        <dbReference type="EMBL" id="GAA0712529.1"/>
    </source>
</evidence>
<feature type="binding site" evidence="6">
    <location>
        <begin position="130"/>
        <end position="131"/>
    </location>
    <ligand>
        <name>S-adenosyl-L-methionine</name>
        <dbReference type="ChEBI" id="CHEBI:59789"/>
    </ligand>
</feature>
<dbReference type="EMBL" id="BAAAEU010000006">
    <property type="protein sequence ID" value="GAA0712529.1"/>
    <property type="molecule type" value="Genomic_DNA"/>
</dbReference>
<comment type="caution">
    <text evidence="6">Lacks conserved residue(s) required for the propagation of feature annotation.</text>
</comment>
<accession>A0ABP3TM59</accession>
<dbReference type="SUPFAM" id="SSF53335">
    <property type="entry name" value="S-adenosyl-L-methionine-dependent methyltransferases"/>
    <property type="match status" value="1"/>
</dbReference>
<dbReference type="PIRSF" id="PIRSF003078">
    <property type="entry name" value="GidB"/>
    <property type="match status" value="1"/>
</dbReference>
<organism evidence="7 8">
    <name type="scientific">Dokdonella soli</name>
    <dbReference type="NCBI Taxonomy" id="529810"/>
    <lineage>
        <taxon>Bacteria</taxon>
        <taxon>Pseudomonadati</taxon>
        <taxon>Pseudomonadota</taxon>
        <taxon>Gammaproteobacteria</taxon>
        <taxon>Lysobacterales</taxon>
        <taxon>Rhodanobacteraceae</taxon>
        <taxon>Dokdonella</taxon>
    </lineage>
</organism>
<comment type="catalytic activity">
    <reaction evidence="6">
        <text>guanosine(527) in 16S rRNA + S-adenosyl-L-methionine = N(7)-methylguanosine(527) in 16S rRNA + S-adenosyl-L-homocysteine</text>
        <dbReference type="Rhea" id="RHEA:42732"/>
        <dbReference type="Rhea" id="RHEA-COMP:10209"/>
        <dbReference type="Rhea" id="RHEA-COMP:10210"/>
        <dbReference type="ChEBI" id="CHEBI:57856"/>
        <dbReference type="ChEBI" id="CHEBI:59789"/>
        <dbReference type="ChEBI" id="CHEBI:74269"/>
        <dbReference type="ChEBI" id="CHEBI:74480"/>
        <dbReference type="EC" id="2.1.1.170"/>
    </reaction>
</comment>
<comment type="caution">
    <text evidence="7">The sequence shown here is derived from an EMBL/GenBank/DDBJ whole genome shotgun (WGS) entry which is preliminary data.</text>
</comment>
<dbReference type="NCBIfam" id="TIGR00138">
    <property type="entry name" value="rsmG_gidB"/>
    <property type="match status" value="1"/>
</dbReference>
<keyword evidence="5 6" id="KW-0949">S-adenosyl-L-methionine</keyword>
<dbReference type="PANTHER" id="PTHR31760:SF0">
    <property type="entry name" value="S-ADENOSYL-L-METHIONINE-DEPENDENT METHYLTRANSFERASES SUPERFAMILY PROTEIN"/>
    <property type="match status" value="1"/>
</dbReference>
<keyword evidence="2 6" id="KW-0698">rRNA processing</keyword>
<evidence type="ECO:0000256" key="6">
    <source>
        <dbReference type="HAMAP-Rule" id="MF_00074"/>
    </source>
</evidence>
<comment type="subcellular location">
    <subcellularLocation>
        <location evidence="6">Cytoplasm</location>
    </subcellularLocation>
</comment>
<dbReference type="RefSeq" id="WP_343788946.1">
    <property type="nucleotide sequence ID" value="NZ_BAAAEU010000006.1"/>
</dbReference>
<comment type="function">
    <text evidence="6">Specifically methylates the N7 position of guanine in position 527 of 16S rRNA.</text>
</comment>
<evidence type="ECO:0000256" key="4">
    <source>
        <dbReference type="ARBA" id="ARBA00022679"/>
    </source>
</evidence>
<evidence type="ECO:0000256" key="5">
    <source>
        <dbReference type="ARBA" id="ARBA00022691"/>
    </source>
</evidence>
<protein>
    <recommendedName>
        <fullName evidence="6">Ribosomal RNA small subunit methyltransferase G</fullName>
        <ecNumber evidence="6">2.1.1.170</ecNumber>
    </recommendedName>
    <alternativeName>
        <fullName evidence="6">16S rRNA 7-methylguanosine methyltransferase</fullName>
        <shortName evidence="6">16S rRNA m7G methyltransferase</shortName>
    </alternativeName>
</protein>
<keyword evidence="8" id="KW-1185">Reference proteome</keyword>
<dbReference type="InterPro" id="IPR029063">
    <property type="entry name" value="SAM-dependent_MTases_sf"/>
</dbReference>
<comment type="similarity">
    <text evidence="6">Belongs to the methyltransferase superfamily. RNA methyltransferase RsmG family.</text>
</comment>
<evidence type="ECO:0000256" key="1">
    <source>
        <dbReference type="ARBA" id="ARBA00022490"/>
    </source>
</evidence>
<proteinExistence type="inferred from homology"/>
<feature type="binding site" evidence="6">
    <location>
        <position position="84"/>
    </location>
    <ligand>
        <name>S-adenosyl-L-methionine</name>
        <dbReference type="ChEBI" id="CHEBI:59789"/>
    </ligand>
</feature>
<dbReference type="EC" id="2.1.1.170" evidence="6"/>
<keyword evidence="1 6" id="KW-0963">Cytoplasm</keyword>
<keyword evidence="3 6" id="KW-0489">Methyltransferase</keyword>
<feature type="binding site" evidence="6">
    <location>
        <position position="143"/>
    </location>
    <ligand>
        <name>S-adenosyl-L-methionine</name>
        <dbReference type="ChEBI" id="CHEBI:59789"/>
    </ligand>
</feature>
<dbReference type="Gene3D" id="3.40.50.150">
    <property type="entry name" value="Vaccinia Virus protein VP39"/>
    <property type="match status" value="1"/>
</dbReference>
<gene>
    <name evidence="6 7" type="primary">rsmG</name>
    <name evidence="7" type="ORF">GCM10009105_15190</name>
</gene>
<dbReference type="Pfam" id="PF02527">
    <property type="entry name" value="GidB"/>
    <property type="match status" value="1"/>
</dbReference>
<sequence length="216" mass="23019">MADRDPLRQRLCAGLAALHLELPDAAIATLLAYVELLHRWNATYNLSAVRDPAEMVTRHLLDSLAIAAQVRGASLADLGTGPGLPGVPLAIIAPERQVTLVDSKGKKTRFLRAAVRELGLKNVRVLESRVEAVEGTFDCITARAFASLADMLGWGGHLLGANGVWLALKGRFPQDELAGVPDGFHVDAVVPLVVPGLDAERHVVVIKRVVAPQANG</sequence>
<evidence type="ECO:0000256" key="2">
    <source>
        <dbReference type="ARBA" id="ARBA00022552"/>
    </source>
</evidence>
<dbReference type="PANTHER" id="PTHR31760">
    <property type="entry name" value="S-ADENOSYL-L-METHIONINE-DEPENDENT METHYLTRANSFERASES SUPERFAMILY PROTEIN"/>
    <property type="match status" value="1"/>
</dbReference>
<dbReference type="HAMAP" id="MF_00074">
    <property type="entry name" value="16SrRNA_methyltr_G"/>
    <property type="match status" value="1"/>
</dbReference>
<feature type="binding site" evidence="6">
    <location>
        <position position="79"/>
    </location>
    <ligand>
        <name>S-adenosyl-L-methionine</name>
        <dbReference type="ChEBI" id="CHEBI:59789"/>
    </ligand>
</feature>
<evidence type="ECO:0000256" key="3">
    <source>
        <dbReference type="ARBA" id="ARBA00022603"/>
    </source>
</evidence>
<evidence type="ECO:0000313" key="8">
    <source>
        <dbReference type="Proteomes" id="UP001501523"/>
    </source>
</evidence>
<name>A0ABP3TM59_9GAMM</name>
<keyword evidence="4 6" id="KW-0808">Transferase</keyword>
<reference evidence="8" key="1">
    <citation type="journal article" date="2019" name="Int. J. Syst. Evol. Microbiol.">
        <title>The Global Catalogue of Microorganisms (GCM) 10K type strain sequencing project: providing services to taxonomists for standard genome sequencing and annotation.</title>
        <authorList>
            <consortium name="The Broad Institute Genomics Platform"/>
            <consortium name="The Broad Institute Genome Sequencing Center for Infectious Disease"/>
            <person name="Wu L."/>
            <person name="Ma J."/>
        </authorList>
    </citation>
    <scope>NUCLEOTIDE SEQUENCE [LARGE SCALE GENOMIC DNA]</scope>
    <source>
        <strain evidence="8">JCM 15421</strain>
    </source>
</reference>